<dbReference type="PATRIC" id="fig|1352.1358.peg.1327"/>
<comment type="caution">
    <text evidence="2">The sequence shown here is derived from an EMBL/GenBank/DDBJ whole genome shotgun (WGS) entry which is preliminary data.</text>
</comment>
<organism evidence="2 5">
    <name type="scientific">Enterococcus faecium</name>
    <name type="common">Streptococcus faecium</name>
    <dbReference type="NCBI Taxonomy" id="1352"/>
    <lineage>
        <taxon>Bacteria</taxon>
        <taxon>Bacillati</taxon>
        <taxon>Bacillota</taxon>
        <taxon>Bacilli</taxon>
        <taxon>Lactobacillales</taxon>
        <taxon>Enterococcaceae</taxon>
        <taxon>Enterococcus</taxon>
    </lineage>
</organism>
<name>A0A132P8Z2_ENTFC</name>
<evidence type="ECO:0000313" key="3">
    <source>
        <dbReference type="EMBL" id="MDT2370145.1"/>
    </source>
</evidence>
<dbReference type="InterPro" id="IPR004360">
    <property type="entry name" value="Glyas_Fos-R_dOase_dom"/>
</dbReference>
<dbReference type="EMBL" id="LRHK01000001">
    <property type="protein sequence ID" value="KWX18815.1"/>
    <property type="molecule type" value="Genomic_DNA"/>
</dbReference>
<dbReference type="InterPro" id="IPR037523">
    <property type="entry name" value="VOC_core"/>
</dbReference>
<dbReference type="GO" id="GO:0016829">
    <property type="term" value="F:lyase activity"/>
    <property type="evidence" value="ECO:0007669"/>
    <property type="project" value="UniProtKB-KW"/>
</dbReference>
<dbReference type="Pfam" id="PF00903">
    <property type="entry name" value="Glyoxalase"/>
    <property type="match status" value="1"/>
</dbReference>
<protein>
    <submittedName>
        <fullName evidence="2">Glyoxalase</fullName>
    </submittedName>
    <submittedName>
        <fullName evidence="4">Lactoylglutathione lyase</fullName>
    </submittedName>
    <submittedName>
        <fullName evidence="3">VOC family protein</fullName>
    </submittedName>
</protein>
<evidence type="ECO:0000313" key="6">
    <source>
        <dbReference type="Proteomes" id="UP000191171"/>
    </source>
</evidence>
<dbReference type="Gene3D" id="3.10.180.10">
    <property type="entry name" value="2,3-Dihydroxybiphenyl 1,2-Dioxygenase, domain 1"/>
    <property type="match status" value="1"/>
</dbReference>
<reference evidence="4 6" key="2">
    <citation type="submission" date="2017-02" db="EMBL/GenBank/DDBJ databases">
        <title>Clonality and virulence of isolates of VRE in Hematopoietic Stem Cell Transplanted (HSCT) patients.</title>
        <authorList>
            <person name="Marchi A.P."/>
            <person name="Martins R.C."/>
            <person name="Marie S.K."/>
            <person name="Levin A.S."/>
            <person name="Costa S.F."/>
        </authorList>
    </citation>
    <scope>NUCLEOTIDE SEQUENCE [LARGE SCALE GENOMIC DNA]</scope>
    <source>
        <strain evidence="4 6">LIM1759</strain>
    </source>
</reference>
<reference evidence="2 5" key="1">
    <citation type="submission" date="2016-01" db="EMBL/GenBank/DDBJ databases">
        <title>Molecular Mechanisms for transfer of large genomic segments between Enterococcus faecium strains.</title>
        <authorList>
            <person name="Garcia-Solache M.A."/>
            <person name="Lebreton F."/>
            <person name="Mclaughlin R.E."/>
            <person name="Whiteaker J.D."/>
            <person name="Gilmore M.S."/>
            <person name="Rice L.B."/>
        </authorList>
    </citation>
    <scope>NUCLEOTIDE SEQUENCE [LARGE SCALE GENOMIC DNA]</scope>
    <source>
        <strain evidence="2 5">D344RRF x C68</strain>
    </source>
</reference>
<dbReference type="RefSeq" id="WP_002289210.1">
    <property type="nucleotide sequence ID" value="NZ_AP026566.1"/>
</dbReference>
<keyword evidence="4" id="KW-0456">Lyase</keyword>
<dbReference type="InterPro" id="IPR029068">
    <property type="entry name" value="Glyas_Bleomycin-R_OHBP_Dase"/>
</dbReference>
<dbReference type="EMBL" id="MVGJ01000095">
    <property type="protein sequence ID" value="OOL80040.1"/>
    <property type="molecule type" value="Genomic_DNA"/>
</dbReference>
<reference evidence="3" key="3">
    <citation type="submission" date="2023-03" db="EMBL/GenBank/DDBJ databases">
        <authorList>
            <person name="Shen W."/>
            <person name="Cai J."/>
        </authorList>
    </citation>
    <scope>NUCLEOTIDE SEQUENCE</scope>
    <source>
        <strain evidence="3">B1010-2</strain>
    </source>
</reference>
<dbReference type="PROSITE" id="PS51819">
    <property type="entry name" value="VOC"/>
    <property type="match status" value="1"/>
</dbReference>
<dbReference type="SUPFAM" id="SSF54593">
    <property type="entry name" value="Glyoxalase/Bleomycin resistance protein/Dihydroxybiphenyl dioxygenase"/>
    <property type="match status" value="1"/>
</dbReference>
<dbReference type="Proteomes" id="UP000191171">
    <property type="component" value="Unassembled WGS sequence"/>
</dbReference>
<dbReference type="Proteomes" id="UP000070452">
    <property type="component" value="Unassembled WGS sequence"/>
</dbReference>
<evidence type="ECO:0000313" key="2">
    <source>
        <dbReference type="EMBL" id="KWX18815.1"/>
    </source>
</evidence>
<sequence>MKLNGLQHIGIPTKDFGASKIFYESLGFSLINEEMNVGSKVGFFELNGTIIEIWEDKTTECRGAIDHLALDTDDIDEVFNSIQDLGYELLDKNIMELPFWENGIRYFNFYGPNHEIIEISQMKK</sequence>
<evidence type="ECO:0000313" key="5">
    <source>
        <dbReference type="Proteomes" id="UP000070452"/>
    </source>
</evidence>
<dbReference type="AlphaFoldDB" id="A0A132P8Z2"/>
<feature type="domain" description="VOC" evidence="1">
    <location>
        <begin position="5"/>
        <end position="122"/>
    </location>
</feature>
<dbReference type="Proteomes" id="UP001260956">
    <property type="component" value="Unassembled WGS sequence"/>
</dbReference>
<dbReference type="EMBL" id="JARPTX010000024">
    <property type="protein sequence ID" value="MDT2370145.1"/>
    <property type="molecule type" value="Genomic_DNA"/>
</dbReference>
<dbReference type="OMA" id="EVQHLAF"/>
<evidence type="ECO:0000313" key="4">
    <source>
        <dbReference type="EMBL" id="OOL80040.1"/>
    </source>
</evidence>
<gene>
    <name evidence="2" type="ORF">AWT83_10175</name>
    <name evidence="4" type="ORF">B1P95_13170</name>
    <name evidence="3" type="ORF">P6Z85_08230</name>
</gene>
<proteinExistence type="predicted"/>
<evidence type="ECO:0000259" key="1">
    <source>
        <dbReference type="PROSITE" id="PS51819"/>
    </source>
</evidence>
<dbReference type="CDD" id="cd06587">
    <property type="entry name" value="VOC"/>
    <property type="match status" value="1"/>
</dbReference>
<accession>A0A132P8Z2</accession>